<dbReference type="AlphaFoldDB" id="A0A495QP60"/>
<sequence length="232" mass="25195">MLGRSGRLILDLSMKLDYSLAIGDDTNIVADHLPGRGVREFPLGTSWDKRDRDTWYEPALHGPDAELSPSPDRSTPPSGSLSVFETDGLIQVVPRVRDTADRSHAVAPVASMRESVDPLVFGRTLAEALGRSGQVDLVEETDPWSWVTGIPRLNVEQFSRSAVSVDLELTGQSLIAIPRVPHLGSTTGVTQGTSIDELAVNDSRSWDDQIIGEALLCLIKTVRLRSSTGINE</sequence>
<gene>
    <name evidence="2" type="ORF">BZB76_3248</name>
</gene>
<evidence type="ECO:0000313" key="2">
    <source>
        <dbReference type="EMBL" id="RKS74731.1"/>
    </source>
</evidence>
<reference evidence="2 3" key="1">
    <citation type="submission" date="2018-10" db="EMBL/GenBank/DDBJ databases">
        <title>Genomic Encyclopedia of Archaeal and Bacterial Type Strains, Phase II (KMG-II): from individual species to whole genera.</title>
        <authorList>
            <person name="Goeker M."/>
        </authorList>
    </citation>
    <scope>NUCLEOTIDE SEQUENCE [LARGE SCALE GENOMIC DNA]</scope>
    <source>
        <strain evidence="2 3">DSM 43383</strain>
    </source>
</reference>
<dbReference type="Proteomes" id="UP000274601">
    <property type="component" value="Unassembled WGS sequence"/>
</dbReference>
<protein>
    <submittedName>
        <fullName evidence="2">Uncharacterized protein</fullName>
    </submittedName>
</protein>
<proteinExistence type="predicted"/>
<comment type="caution">
    <text evidence="2">The sequence shown here is derived from an EMBL/GenBank/DDBJ whole genome shotgun (WGS) entry which is preliminary data.</text>
</comment>
<feature type="region of interest" description="Disordered" evidence="1">
    <location>
        <begin position="58"/>
        <end position="82"/>
    </location>
</feature>
<evidence type="ECO:0000256" key="1">
    <source>
        <dbReference type="SAM" id="MobiDB-lite"/>
    </source>
</evidence>
<organism evidence="2 3">
    <name type="scientific">Actinomadura pelletieri DSM 43383</name>
    <dbReference type="NCBI Taxonomy" id="1120940"/>
    <lineage>
        <taxon>Bacteria</taxon>
        <taxon>Bacillati</taxon>
        <taxon>Actinomycetota</taxon>
        <taxon>Actinomycetes</taxon>
        <taxon>Streptosporangiales</taxon>
        <taxon>Thermomonosporaceae</taxon>
        <taxon>Actinomadura</taxon>
    </lineage>
</organism>
<accession>A0A495QP60</accession>
<keyword evidence="3" id="KW-1185">Reference proteome</keyword>
<feature type="compositionally biased region" description="Polar residues" evidence="1">
    <location>
        <begin position="71"/>
        <end position="82"/>
    </location>
</feature>
<name>A0A495QP60_9ACTN</name>
<evidence type="ECO:0000313" key="3">
    <source>
        <dbReference type="Proteomes" id="UP000274601"/>
    </source>
</evidence>
<dbReference type="EMBL" id="RBWU01000003">
    <property type="protein sequence ID" value="RKS74731.1"/>
    <property type="molecule type" value="Genomic_DNA"/>
</dbReference>